<accession>A0ABU0TKM8</accession>
<evidence type="ECO:0000313" key="3">
    <source>
        <dbReference type="Proteomes" id="UP001225072"/>
    </source>
</evidence>
<keyword evidence="3" id="KW-1185">Reference proteome</keyword>
<dbReference type="PANTHER" id="PTHR12126">
    <property type="entry name" value="NADH-UBIQUINONE OXIDOREDUCTASE 39 KDA SUBUNIT-RELATED"/>
    <property type="match status" value="1"/>
</dbReference>
<dbReference type="PANTHER" id="PTHR12126:SF16">
    <property type="entry name" value="MIOREX COMPLEX COMPONENT 2"/>
    <property type="match status" value="1"/>
</dbReference>
<organism evidence="2 3">
    <name type="scientific">Chryseobacterium camelliae</name>
    <dbReference type="NCBI Taxonomy" id="1265445"/>
    <lineage>
        <taxon>Bacteria</taxon>
        <taxon>Pseudomonadati</taxon>
        <taxon>Bacteroidota</taxon>
        <taxon>Flavobacteriia</taxon>
        <taxon>Flavobacteriales</taxon>
        <taxon>Weeksellaceae</taxon>
        <taxon>Chryseobacterium group</taxon>
        <taxon>Chryseobacterium</taxon>
    </lineage>
</organism>
<dbReference type="InterPro" id="IPR036291">
    <property type="entry name" value="NAD(P)-bd_dom_sf"/>
</dbReference>
<proteinExistence type="predicted"/>
<dbReference type="InterPro" id="IPR001509">
    <property type="entry name" value="Epimerase_deHydtase"/>
</dbReference>
<dbReference type="Gene3D" id="3.40.50.720">
    <property type="entry name" value="NAD(P)-binding Rossmann-like Domain"/>
    <property type="match status" value="1"/>
</dbReference>
<sequence length="225" mass="25220">MKHILVTGGNGFLGKSICSIASRNGIHAVSISRHGRPKHMAPDDYSLVQWVKADIFNPVEWKPYLKDCIAVIHCIGIAEEIPDRGITYEHMIYESAKIVAITAKANNVHKLVYISAGAPPPEASEGYMNNKIAAEKFLRSPELDFDLTILKPGMLYGLERPETIEENKEIQKLLQDPVIRKEIWPNRPLPVETVARVALYSAMHTLDAADLYVDDIEHLSKKINL</sequence>
<comment type="caution">
    <text evidence="2">The sequence shown here is derived from an EMBL/GenBank/DDBJ whole genome shotgun (WGS) entry which is preliminary data.</text>
</comment>
<dbReference type="InterPro" id="IPR051207">
    <property type="entry name" value="ComplexI_NDUFA9_subunit"/>
</dbReference>
<dbReference type="Pfam" id="PF01370">
    <property type="entry name" value="Epimerase"/>
    <property type="match status" value="1"/>
</dbReference>
<protein>
    <submittedName>
        <fullName evidence="2">Nucleoside-diphosphate-sugar epimerase</fullName>
    </submittedName>
</protein>
<evidence type="ECO:0000259" key="1">
    <source>
        <dbReference type="Pfam" id="PF01370"/>
    </source>
</evidence>
<dbReference type="EMBL" id="JAUTAL010000001">
    <property type="protein sequence ID" value="MDQ1097597.1"/>
    <property type="molecule type" value="Genomic_DNA"/>
</dbReference>
<dbReference type="SUPFAM" id="SSF51735">
    <property type="entry name" value="NAD(P)-binding Rossmann-fold domains"/>
    <property type="match status" value="1"/>
</dbReference>
<name>A0ABU0TKM8_9FLAO</name>
<feature type="domain" description="NAD-dependent epimerase/dehydratase" evidence="1">
    <location>
        <begin position="4"/>
        <end position="174"/>
    </location>
</feature>
<dbReference type="Proteomes" id="UP001225072">
    <property type="component" value="Unassembled WGS sequence"/>
</dbReference>
<reference evidence="2 3" key="1">
    <citation type="submission" date="2023-07" db="EMBL/GenBank/DDBJ databases">
        <title>Functional and genomic diversity of the sorghum phyllosphere microbiome.</title>
        <authorList>
            <person name="Shade A."/>
        </authorList>
    </citation>
    <scope>NUCLEOTIDE SEQUENCE [LARGE SCALE GENOMIC DNA]</scope>
    <source>
        <strain evidence="2 3">SORGH_AS_1064</strain>
    </source>
</reference>
<evidence type="ECO:0000313" key="2">
    <source>
        <dbReference type="EMBL" id="MDQ1097597.1"/>
    </source>
</evidence>
<gene>
    <name evidence="2" type="ORF">QE404_002744</name>
</gene>
<dbReference type="RefSeq" id="WP_307451231.1">
    <property type="nucleotide sequence ID" value="NZ_JAUTAL010000001.1"/>
</dbReference>